<dbReference type="Proteomes" id="UP000237347">
    <property type="component" value="Unassembled WGS sequence"/>
</dbReference>
<reference evidence="3 4" key="1">
    <citation type="journal article" date="2018" name="Sci. Data">
        <title>The draft genome sequence of cork oak.</title>
        <authorList>
            <person name="Ramos A.M."/>
            <person name="Usie A."/>
            <person name="Barbosa P."/>
            <person name="Barros P.M."/>
            <person name="Capote T."/>
            <person name="Chaves I."/>
            <person name="Simoes F."/>
            <person name="Abreu I."/>
            <person name="Carrasquinho I."/>
            <person name="Faro C."/>
            <person name="Guimaraes J.B."/>
            <person name="Mendonca D."/>
            <person name="Nobrega F."/>
            <person name="Rodrigues L."/>
            <person name="Saibo N.J.M."/>
            <person name="Varela M.C."/>
            <person name="Egas C."/>
            <person name="Matos J."/>
            <person name="Miguel C.M."/>
            <person name="Oliveira M.M."/>
            <person name="Ricardo C.P."/>
            <person name="Goncalves S."/>
        </authorList>
    </citation>
    <scope>NUCLEOTIDE SEQUENCE [LARGE SCALE GENOMIC DNA]</scope>
    <source>
        <strain evidence="4">cv. HL8</strain>
    </source>
</reference>
<proteinExistence type="predicted"/>
<evidence type="ECO:0000313" key="4">
    <source>
        <dbReference type="Proteomes" id="UP000237347"/>
    </source>
</evidence>
<gene>
    <name evidence="3" type="ORF">CFP56_032110</name>
</gene>
<comment type="caution">
    <text evidence="3">The sequence shown here is derived from an EMBL/GenBank/DDBJ whole genome shotgun (WGS) entry which is preliminary data.</text>
</comment>
<dbReference type="AlphaFoldDB" id="A0AAW0JHX7"/>
<dbReference type="EMBL" id="PKMF04000544">
    <property type="protein sequence ID" value="KAK7826562.1"/>
    <property type="molecule type" value="Genomic_DNA"/>
</dbReference>
<sequence length="236" mass="25194">MDEEVKLEMDEEVKLEVHYGGAFLWNPSLEYFGGKVEIVYRDPDLLSYFELKDLRLIQDDQDVVPLYKPNEGGPKDTIILYVENGNAPLAVEVPDGAGVGVGASVEVGVGAGAEGAGAGAEGAGASAGGATGGDDLEEELDWLNEGLEGEDFADDIFGESSPPHPNTDTPHHPNTDTPHHPNTDTPQPNTDAPGPSNSWKIGTKNDVPHVNGCNRKKDIVKQLEVWSLTDNLVLTI</sequence>
<dbReference type="Pfam" id="PF26130">
    <property type="entry name" value="PB1-like"/>
    <property type="match status" value="1"/>
</dbReference>
<feature type="compositionally biased region" description="Gly residues" evidence="1">
    <location>
        <begin position="115"/>
        <end position="132"/>
    </location>
</feature>
<dbReference type="InterPro" id="IPR058594">
    <property type="entry name" value="PB1-like_dom_pln"/>
</dbReference>
<feature type="compositionally biased region" description="Basic and acidic residues" evidence="1">
    <location>
        <begin position="169"/>
        <end position="182"/>
    </location>
</feature>
<name>A0AAW0JHX7_QUESU</name>
<evidence type="ECO:0000256" key="1">
    <source>
        <dbReference type="SAM" id="MobiDB-lite"/>
    </source>
</evidence>
<keyword evidence="4" id="KW-1185">Reference proteome</keyword>
<feature type="region of interest" description="Disordered" evidence="1">
    <location>
        <begin position="153"/>
        <end position="210"/>
    </location>
</feature>
<organism evidence="3 4">
    <name type="scientific">Quercus suber</name>
    <name type="common">Cork oak</name>
    <dbReference type="NCBI Taxonomy" id="58331"/>
    <lineage>
        <taxon>Eukaryota</taxon>
        <taxon>Viridiplantae</taxon>
        <taxon>Streptophyta</taxon>
        <taxon>Embryophyta</taxon>
        <taxon>Tracheophyta</taxon>
        <taxon>Spermatophyta</taxon>
        <taxon>Magnoliopsida</taxon>
        <taxon>eudicotyledons</taxon>
        <taxon>Gunneridae</taxon>
        <taxon>Pentapetalae</taxon>
        <taxon>rosids</taxon>
        <taxon>fabids</taxon>
        <taxon>Fagales</taxon>
        <taxon>Fagaceae</taxon>
        <taxon>Quercus</taxon>
    </lineage>
</organism>
<protein>
    <recommendedName>
        <fullName evidence="2">PB1-like domain-containing protein</fullName>
    </recommendedName>
</protein>
<evidence type="ECO:0000259" key="2">
    <source>
        <dbReference type="Pfam" id="PF26130"/>
    </source>
</evidence>
<feature type="domain" description="PB1-like" evidence="2">
    <location>
        <begin position="9"/>
        <end position="54"/>
    </location>
</feature>
<accession>A0AAW0JHX7</accession>
<evidence type="ECO:0000313" key="3">
    <source>
        <dbReference type="EMBL" id="KAK7826562.1"/>
    </source>
</evidence>
<feature type="region of interest" description="Disordered" evidence="1">
    <location>
        <begin position="115"/>
        <end position="136"/>
    </location>
</feature>